<reference evidence="2" key="1">
    <citation type="submission" date="2023-04" db="EMBL/GenBank/DDBJ databases">
        <authorList>
            <consortium name="ELIXIR-Norway"/>
        </authorList>
    </citation>
    <scope>NUCLEOTIDE SEQUENCE [LARGE SCALE GENOMIC DNA]</scope>
</reference>
<sequence>MSPPLVVPSLEPCPESEMSSGTGLSTCLTGLTSTSAHISSVGYKVDDELGHRLPVQHQGDAGGPEVAVHEGEVNHVPGEEQRTAACARAPLAGSCGTPTLCGRSLCKHFSQQAPQLVLSRKDPALAPAWTPPSIM</sequence>
<evidence type="ECO:0000313" key="3">
    <source>
        <dbReference type="Proteomes" id="UP001176941"/>
    </source>
</evidence>
<evidence type="ECO:0000256" key="1">
    <source>
        <dbReference type="SAM" id="MobiDB-lite"/>
    </source>
</evidence>
<accession>A0ABN8YWC6</accession>
<keyword evidence="3" id="KW-1185">Reference proteome</keyword>
<proteinExistence type="predicted"/>
<feature type="region of interest" description="Disordered" evidence="1">
    <location>
        <begin position="1"/>
        <end position="21"/>
    </location>
</feature>
<gene>
    <name evidence="2" type="ORF">MRATA1EN1_LOCUS12956</name>
</gene>
<organism evidence="2 3">
    <name type="scientific">Rangifer tarandus platyrhynchus</name>
    <name type="common">Svalbard reindeer</name>
    <dbReference type="NCBI Taxonomy" id="3082113"/>
    <lineage>
        <taxon>Eukaryota</taxon>
        <taxon>Metazoa</taxon>
        <taxon>Chordata</taxon>
        <taxon>Craniata</taxon>
        <taxon>Vertebrata</taxon>
        <taxon>Euteleostomi</taxon>
        <taxon>Mammalia</taxon>
        <taxon>Eutheria</taxon>
        <taxon>Laurasiatheria</taxon>
        <taxon>Artiodactyla</taxon>
        <taxon>Ruminantia</taxon>
        <taxon>Pecora</taxon>
        <taxon>Cervidae</taxon>
        <taxon>Odocoileinae</taxon>
        <taxon>Rangifer</taxon>
    </lineage>
</organism>
<name>A0ABN8YWC6_RANTA</name>
<dbReference type="Proteomes" id="UP001176941">
    <property type="component" value="Chromosome 22"/>
</dbReference>
<dbReference type="EMBL" id="OX459958">
    <property type="protein sequence ID" value="CAI9163994.1"/>
    <property type="molecule type" value="Genomic_DNA"/>
</dbReference>
<evidence type="ECO:0000313" key="2">
    <source>
        <dbReference type="EMBL" id="CAI9163994.1"/>
    </source>
</evidence>
<protein>
    <submittedName>
        <fullName evidence="2">Uncharacterized protein</fullName>
    </submittedName>
</protein>